<dbReference type="SUPFAM" id="SSF46785">
    <property type="entry name" value="Winged helix' DNA-binding domain"/>
    <property type="match status" value="1"/>
</dbReference>
<organism evidence="5 6">
    <name type="scientific">Saprospira grandis (strain Lewin)</name>
    <dbReference type="NCBI Taxonomy" id="984262"/>
    <lineage>
        <taxon>Bacteria</taxon>
        <taxon>Pseudomonadati</taxon>
        <taxon>Bacteroidota</taxon>
        <taxon>Saprospiria</taxon>
        <taxon>Saprospirales</taxon>
        <taxon>Saprospiraceae</taxon>
        <taxon>Saprospira</taxon>
    </lineage>
</organism>
<evidence type="ECO:0000256" key="4">
    <source>
        <dbReference type="ARBA" id="ARBA00023163"/>
    </source>
</evidence>
<keyword evidence="2" id="KW-0805">Transcription regulation</keyword>
<dbReference type="Gene3D" id="1.10.10.10">
    <property type="entry name" value="Winged helix-like DNA-binding domain superfamily/Winged helix DNA-binding domain"/>
    <property type="match status" value="1"/>
</dbReference>
<dbReference type="EMBL" id="CP002831">
    <property type="protein sequence ID" value="AFC23474.1"/>
    <property type="molecule type" value="Genomic_DNA"/>
</dbReference>
<dbReference type="STRING" id="984262.SGRA_0735"/>
<keyword evidence="6" id="KW-1185">Reference proteome</keyword>
<evidence type="ECO:0000256" key="3">
    <source>
        <dbReference type="ARBA" id="ARBA00023125"/>
    </source>
</evidence>
<dbReference type="Pfam" id="PF03965">
    <property type="entry name" value="Penicillinase_R"/>
    <property type="match status" value="1"/>
</dbReference>
<dbReference type="GO" id="GO:0045892">
    <property type="term" value="P:negative regulation of DNA-templated transcription"/>
    <property type="evidence" value="ECO:0007669"/>
    <property type="project" value="InterPro"/>
</dbReference>
<proteinExistence type="inferred from homology"/>
<reference evidence="5 6" key="1">
    <citation type="journal article" date="2012" name="Stand. Genomic Sci.">
        <title>Complete genome sequencing and analysis of Saprospira grandis str. Lewin, a predatory marine bacterium.</title>
        <authorList>
            <person name="Saw J.H."/>
            <person name="Yuryev A."/>
            <person name="Kanbe M."/>
            <person name="Hou S."/>
            <person name="Young A.G."/>
            <person name="Aizawa S."/>
            <person name="Alam M."/>
        </authorList>
    </citation>
    <scope>NUCLEOTIDE SEQUENCE [LARGE SCALE GENOMIC DNA]</scope>
    <source>
        <strain evidence="5 6">Lewin</strain>
    </source>
</reference>
<comment type="similarity">
    <text evidence="1">Belongs to the BlaI transcriptional regulatory family.</text>
</comment>
<dbReference type="InterPro" id="IPR036388">
    <property type="entry name" value="WH-like_DNA-bd_sf"/>
</dbReference>
<dbReference type="KEGG" id="sgn:SGRA_0735"/>
<dbReference type="eggNOG" id="COG3682">
    <property type="taxonomic scope" value="Bacteria"/>
</dbReference>
<accession>H6L1D3</accession>
<dbReference type="GO" id="GO:0003677">
    <property type="term" value="F:DNA binding"/>
    <property type="evidence" value="ECO:0007669"/>
    <property type="project" value="UniProtKB-KW"/>
</dbReference>
<name>H6L1D3_SAPGL</name>
<evidence type="ECO:0000256" key="1">
    <source>
        <dbReference type="ARBA" id="ARBA00011046"/>
    </source>
</evidence>
<dbReference type="PIRSF" id="PIRSF019455">
    <property type="entry name" value="CopR_AtkY"/>
    <property type="match status" value="1"/>
</dbReference>
<dbReference type="HOGENOM" id="CLU_119090_4_0_10"/>
<dbReference type="Proteomes" id="UP000007519">
    <property type="component" value="Chromosome"/>
</dbReference>
<dbReference type="InterPro" id="IPR005650">
    <property type="entry name" value="BlaI_family"/>
</dbReference>
<evidence type="ECO:0000313" key="5">
    <source>
        <dbReference type="EMBL" id="AFC23474.1"/>
    </source>
</evidence>
<keyword evidence="3" id="KW-0238">DNA-binding</keyword>
<evidence type="ECO:0000256" key="2">
    <source>
        <dbReference type="ARBA" id="ARBA00023015"/>
    </source>
</evidence>
<keyword evidence="4" id="KW-0804">Transcription</keyword>
<gene>
    <name evidence="5" type="ordered locus">SGRA_0735</name>
</gene>
<dbReference type="Gene3D" id="1.10.4040.10">
    <property type="entry name" value="Penicillinase repressor domain"/>
    <property type="match status" value="1"/>
</dbReference>
<dbReference type="InterPro" id="IPR036390">
    <property type="entry name" value="WH_DNA-bd_sf"/>
</dbReference>
<sequence>MDILWKLERAYIKDILAHWPEASKPAYNTVSTIVRILQDKKKYIGHMEKGRSHQYYPLVSKESYQQDFLENAVEKVFSGSVQSLLSALIEQENMTDAELEELKKLLDR</sequence>
<dbReference type="AlphaFoldDB" id="H6L1D3"/>
<evidence type="ECO:0000313" key="6">
    <source>
        <dbReference type="Proteomes" id="UP000007519"/>
    </source>
</evidence>
<protein>
    <submittedName>
        <fullName evidence="5">Penicillinase repressor</fullName>
    </submittedName>
</protein>